<dbReference type="GO" id="GO:0005856">
    <property type="term" value="C:cytoskeleton"/>
    <property type="evidence" value="ECO:0007669"/>
    <property type="project" value="TreeGrafter"/>
</dbReference>
<dbReference type="GO" id="GO:0005886">
    <property type="term" value="C:plasma membrane"/>
    <property type="evidence" value="ECO:0007669"/>
    <property type="project" value="UniProtKB-SubCell"/>
</dbReference>
<name>A0A8X6GCA2_TRICU</name>
<feature type="compositionally biased region" description="Basic and acidic residues" evidence="2">
    <location>
        <begin position="353"/>
        <end position="371"/>
    </location>
</feature>
<dbReference type="PANTHER" id="PTHR10672">
    <property type="entry name" value="ADDUCIN"/>
    <property type="match status" value="1"/>
</dbReference>
<dbReference type="PANTHER" id="PTHR10672:SF3">
    <property type="entry name" value="PROTEIN HU-LI TAI SHAO"/>
    <property type="match status" value="1"/>
</dbReference>
<keyword evidence="5" id="KW-1185">Reference proteome</keyword>
<feature type="compositionally biased region" description="Basic and acidic residues" evidence="2">
    <location>
        <begin position="677"/>
        <end position="693"/>
    </location>
</feature>
<evidence type="ECO:0000259" key="3">
    <source>
        <dbReference type="SMART" id="SM01007"/>
    </source>
</evidence>
<feature type="region of interest" description="Disordered" evidence="2">
    <location>
        <begin position="1"/>
        <end position="42"/>
    </location>
</feature>
<dbReference type="SUPFAM" id="SSF53639">
    <property type="entry name" value="AraD/HMP-PK domain-like"/>
    <property type="match status" value="1"/>
</dbReference>
<dbReference type="Proteomes" id="UP000887116">
    <property type="component" value="Unassembled WGS sequence"/>
</dbReference>
<evidence type="ECO:0000313" key="4">
    <source>
        <dbReference type="EMBL" id="GFR00269.1"/>
    </source>
</evidence>
<sequence>GAEDKEHSMSNLENADETGEEIRNPEFDPDDPEYQKQLWRPPDIQQDVQEMERRKRVEIIMNSQVFREELERIIESQLSEGHVQANIAALQQVTELLLPHTSRTGTSTVRSGSCVIPINDIRGVDGLRYAKGEKTLRAKLAAVYRLIDLYGWAESMFNNITVRVSQDQEHFLLHPYGLQYHEITASSLLKVDMQGNVIDPGTTNYTFNKSGFALHSAIHAARPDLKCIVQVHHSPCVAISATKCGLLPISPEAAILGDISYCDFHGVPTSQSEREQLSRSLGPVNKVLILRNRGLLICGESIEETVFMLHKAVAACETQVRLMPVGIDNIQLMSDQAIKNEREIVTSGGYPPELKDDEPPGGDEDKERAEPKEKVKKWRIWDLEFEALMRMLDNAGFRTGYTFKQPMIRTDQVRIKNEVEVPPAASSYTQYYGEDKWLSPLKKLVEGRKTQDKLRWVNSPNVYQKVEVLETGTPDPKKVATKWVQEGSPSHSTSIKIQSPHQFIPITNDIGEFKRKQKELKANRLKAKVTAGPQSNILEGVTWEEIRKMQDAVNASGDQVVLVGAASKGIIQREFQHNAMVYKSAYSKNPFDNISEQELEEYKKLIERKQRGESIEEDVPDDIKPLLMEPVAEPSKPQQPPISKSPPPSPAKSKDSDNVAVQRALSSRIAEQASVESIEKKPNFFKRTFSERKPKTKSAQVVNGQRMRSLESGDVSIASQSSKEGSPTKDLSESSSKKEKEKEKKKKGGIKAPSFLKSKKKHKKDKEKEKQEKGSTDI</sequence>
<feature type="region of interest" description="Disordered" evidence="2">
    <location>
        <begin position="344"/>
        <end position="371"/>
    </location>
</feature>
<evidence type="ECO:0000256" key="2">
    <source>
        <dbReference type="SAM" id="MobiDB-lite"/>
    </source>
</evidence>
<feature type="non-terminal residue" evidence="4">
    <location>
        <position position="1"/>
    </location>
</feature>
<accession>A0A8X6GCA2</accession>
<dbReference type="InterPro" id="IPR036409">
    <property type="entry name" value="Aldolase_II/adducin_N_sf"/>
</dbReference>
<evidence type="ECO:0000256" key="1">
    <source>
        <dbReference type="ARBA" id="ARBA00006274"/>
    </source>
</evidence>
<reference evidence="4" key="1">
    <citation type="submission" date="2020-07" db="EMBL/GenBank/DDBJ databases">
        <title>Multicomponent nature underlies the extraordinary mechanical properties of spider dragline silk.</title>
        <authorList>
            <person name="Kono N."/>
            <person name="Nakamura H."/>
            <person name="Mori M."/>
            <person name="Yoshida Y."/>
            <person name="Ohtoshi R."/>
            <person name="Malay A.D."/>
            <person name="Moran D.A.P."/>
            <person name="Tomita M."/>
            <person name="Numata K."/>
            <person name="Arakawa K."/>
        </authorList>
    </citation>
    <scope>NUCLEOTIDE SEQUENCE</scope>
</reference>
<dbReference type="EMBL" id="BMAO01005271">
    <property type="protein sequence ID" value="GFR00269.1"/>
    <property type="molecule type" value="Genomic_DNA"/>
</dbReference>
<feature type="compositionally biased region" description="Basic and acidic residues" evidence="2">
    <location>
        <begin position="726"/>
        <end position="742"/>
    </location>
</feature>
<dbReference type="GO" id="GO:0014069">
    <property type="term" value="C:postsynaptic density"/>
    <property type="evidence" value="ECO:0007669"/>
    <property type="project" value="TreeGrafter"/>
</dbReference>
<dbReference type="GO" id="GO:0051015">
    <property type="term" value="F:actin filament binding"/>
    <property type="evidence" value="ECO:0007669"/>
    <property type="project" value="TreeGrafter"/>
</dbReference>
<comment type="caution">
    <text evidence="4">The sequence shown here is derived from an EMBL/GenBank/DDBJ whole genome shotgun (WGS) entry which is preliminary data.</text>
</comment>
<feature type="domain" description="Class II aldolase/adducin N-terminal" evidence="3">
    <location>
        <begin position="138"/>
        <end position="320"/>
    </location>
</feature>
<protein>
    <submittedName>
        <fullName evidence="4">Protein hu-li tai shao</fullName>
    </submittedName>
</protein>
<feature type="compositionally biased region" description="Basic and acidic residues" evidence="2">
    <location>
        <begin position="766"/>
        <end position="778"/>
    </location>
</feature>
<dbReference type="SMART" id="SM01007">
    <property type="entry name" value="Aldolase_II"/>
    <property type="match status" value="1"/>
</dbReference>
<proteinExistence type="inferred from homology"/>
<dbReference type="NCBIfam" id="NF005451">
    <property type="entry name" value="PRK07044.1"/>
    <property type="match status" value="1"/>
</dbReference>
<dbReference type="Gene3D" id="3.40.225.10">
    <property type="entry name" value="Class II aldolase/adducin N-terminal domain"/>
    <property type="match status" value="1"/>
</dbReference>
<organism evidence="4 5">
    <name type="scientific">Trichonephila clavata</name>
    <name type="common">Joro spider</name>
    <name type="synonym">Nephila clavata</name>
    <dbReference type="NCBI Taxonomy" id="2740835"/>
    <lineage>
        <taxon>Eukaryota</taxon>
        <taxon>Metazoa</taxon>
        <taxon>Ecdysozoa</taxon>
        <taxon>Arthropoda</taxon>
        <taxon>Chelicerata</taxon>
        <taxon>Arachnida</taxon>
        <taxon>Araneae</taxon>
        <taxon>Araneomorphae</taxon>
        <taxon>Entelegynae</taxon>
        <taxon>Araneoidea</taxon>
        <taxon>Nephilidae</taxon>
        <taxon>Trichonephila</taxon>
    </lineage>
</organism>
<feature type="region of interest" description="Disordered" evidence="2">
    <location>
        <begin position="631"/>
        <end position="778"/>
    </location>
</feature>
<dbReference type="InterPro" id="IPR051017">
    <property type="entry name" value="Aldolase-II_Adducin_sf"/>
</dbReference>
<gene>
    <name evidence="4" type="primary">hts</name>
    <name evidence="4" type="ORF">TNCT_681401</name>
</gene>
<dbReference type="Pfam" id="PF00596">
    <property type="entry name" value="Aldolase_II"/>
    <property type="match status" value="1"/>
</dbReference>
<comment type="similarity">
    <text evidence="1">Belongs to the aldolase class II family. Adducin subfamily.</text>
</comment>
<feature type="compositionally biased region" description="Pro residues" evidence="2">
    <location>
        <begin position="637"/>
        <end position="650"/>
    </location>
</feature>
<dbReference type="AlphaFoldDB" id="A0A8X6GCA2"/>
<dbReference type="InterPro" id="IPR001303">
    <property type="entry name" value="Aldolase_II/adducin_N"/>
</dbReference>
<evidence type="ECO:0000313" key="5">
    <source>
        <dbReference type="Proteomes" id="UP000887116"/>
    </source>
</evidence>
<dbReference type="OrthoDB" id="3238794at2759"/>